<reference evidence="4" key="1">
    <citation type="submission" date="2017-05" db="EMBL/GenBank/DDBJ databases">
        <authorList>
            <person name="Sung H."/>
        </authorList>
    </citation>
    <scope>NUCLEOTIDE SEQUENCE [LARGE SCALE GENOMIC DNA]</scope>
    <source>
        <strain evidence="4">AR23208</strain>
    </source>
</reference>
<keyword evidence="1" id="KW-0472">Membrane</keyword>
<gene>
    <name evidence="3" type="ORF">CBW65_21605</name>
</gene>
<dbReference type="AlphaFoldDB" id="A0A1Y0IS63"/>
<dbReference type="SUPFAM" id="SSF110997">
    <property type="entry name" value="Sporulation related repeat"/>
    <property type="match status" value="1"/>
</dbReference>
<keyword evidence="4" id="KW-1185">Reference proteome</keyword>
<feature type="domain" description="SPOR" evidence="2">
    <location>
        <begin position="102"/>
        <end position="163"/>
    </location>
</feature>
<evidence type="ECO:0000256" key="1">
    <source>
        <dbReference type="SAM" id="Phobius"/>
    </source>
</evidence>
<dbReference type="OrthoDB" id="2381780at2"/>
<dbReference type="InterPro" id="IPR036680">
    <property type="entry name" value="SPOR-like_sf"/>
</dbReference>
<dbReference type="GO" id="GO:0042834">
    <property type="term" value="F:peptidoglycan binding"/>
    <property type="evidence" value="ECO:0007669"/>
    <property type="project" value="InterPro"/>
</dbReference>
<evidence type="ECO:0000313" key="3">
    <source>
        <dbReference type="EMBL" id="ARU63287.1"/>
    </source>
</evidence>
<dbReference type="InterPro" id="IPR007730">
    <property type="entry name" value="SPOR-like_dom"/>
</dbReference>
<organism evidence="3 4">
    <name type="scientific">Tumebacillus avium</name>
    <dbReference type="NCBI Taxonomy" id="1903704"/>
    <lineage>
        <taxon>Bacteria</taxon>
        <taxon>Bacillati</taxon>
        <taxon>Bacillota</taxon>
        <taxon>Bacilli</taxon>
        <taxon>Bacillales</taxon>
        <taxon>Alicyclobacillaceae</taxon>
        <taxon>Tumebacillus</taxon>
    </lineage>
</organism>
<dbReference type="Proteomes" id="UP000195437">
    <property type="component" value="Chromosome"/>
</dbReference>
<name>A0A1Y0IS63_9BACL</name>
<dbReference type="Pfam" id="PF05036">
    <property type="entry name" value="SPOR"/>
    <property type="match status" value="1"/>
</dbReference>
<protein>
    <recommendedName>
        <fullName evidence="2">SPOR domain-containing protein</fullName>
    </recommendedName>
</protein>
<sequence length="296" mass="31253">MDKPQVTVHIKSKNAAPADTYTRFPSRLQRGLQSSTGKGKIVFPFLLATLTGVLLGVCLLLLFKGQTSTGVVSATSPDAQAAQPGGGIPAVSADAELPGVTLYAMQIGVFKDRARAESLQAAVADKGVGTVIRGTDQFQVFTSVTADKAAGKQLEAKLKELEIQHYPKEFIIPARTGKMAGVTDADAKTITAGIAKELQLASTVLPLALQPAPDAAKAKAFVPELASLDTELKNWQSILAKANRAEEKALLEKMHSSLSEAVSAVQEGKGMFAAQVKLTAFYLGYESLITNLIKSE</sequence>
<dbReference type="RefSeq" id="WP_087458631.1">
    <property type="nucleotide sequence ID" value="NZ_CP021434.1"/>
</dbReference>
<feature type="transmembrane region" description="Helical" evidence="1">
    <location>
        <begin position="41"/>
        <end position="63"/>
    </location>
</feature>
<keyword evidence="1" id="KW-0812">Transmembrane</keyword>
<keyword evidence="1" id="KW-1133">Transmembrane helix</keyword>
<evidence type="ECO:0000259" key="2">
    <source>
        <dbReference type="Pfam" id="PF05036"/>
    </source>
</evidence>
<dbReference type="KEGG" id="tum:CBW65_21605"/>
<accession>A0A1Y0IS63</accession>
<evidence type="ECO:0000313" key="4">
    <source>
        <dbReference type="Proteomes" id="UP000195437"/>
    </source>
</evidence>
<proteinExistence type="predicted"/>
<dbReference type="Gene3D" id="3.30.70.1070">
    <property type="entry name" value="Sporulation related repeat"/>
    <property type="match status" value="1"/>
</dbReference>
<dbReference type="EMBL" id="CP021434">
    <property type="protein sequence ID" value="ARU63287.1"/>
    <property type="molecule type" value="Genomic_DNA"/>
</dbReference>